<dbReference type="Pfam" id="PF00356">
    <property type="entry name" value="LacI"/>
    <property type="match status" value="1"/>
</dbReference>
<reference evidence="5 6" key="1">
    <citation type="journal article" date="2018" name="Nat. Biotechnol.">
        <title>A standardized bacterial taxonomy based on genome phylogeny substantially revises the tree of life.</title>
        <authorList>
            <person name="Parks D.H."/>
            <person name="Chuvochina M."/>
            <person name="Waite D.W."/>
            <person name="Rinke C."/>
            <person name="Skarshewski A."/>
            <person name="Chaumeil P.A."/>
            <person name="Hugenholtz P."/>
        </authorList>
    </citation>
    <scope>NUCLEOTIDE SEQUENCE [LARGE SCALE GENOMIC DNA]</scope>
    <source>
        <strain evidence="5">UBA10707</strain>
    </source>
</reference>
<organism evidence="5 6">
    <name type="scientific">Advenella kashmirensis</name>
    <dbReference type="NCBI Taxonomy" id="310575"/>
    <lineage>
        <taxon>Bacteria</taxon>
        <taxon>Pseudomonadati</taxon>
        <taxon>Pseudomonadota</taxon>
        <taxon>Betaproteobacteria</taxon>
        <taxon>Burkholderiales</taxon>
        <taxon>Alcaligenaceae</taxon>
    </lineage>
</organism>
<name>A0A356LBJ6_9BURK</name>
<gene>
    <name evidence="5" type="ORF">DD666_02090</name>
</gene>
<dbReference type="PANTHER" id="PTHR30146:SF120">
    <property type="entry name" value="ALANINE RACEMASE"/>
    <property type="match status" value="1"/>
</dbReference>
<comment type="caution">
    <text evidence="5">The sequence shown here is derived from an EMBL/GenBank/DDBJ whole genome shotgun (WGS) entry which is preliminary data.</text>
</comment>
<dbReference type="Gene3D" id="3.40.50.2300">
    <property type="match status" value="2"/>
</dbReference>
<dbReference type="SUPFAM" id="SSF53822">
    <property type="entry name" value="Periplasmic binding protein-like I"/>
    <property type="match status" value="1"/>
</dbReference>
<dbReference type="PROSITE" id="PS50932">
    <property type="entry name" value="HTH_LACI_2"/>
    <property type="match status" value="1"/>
</dbReference>
<dbReference type="GO" id="GO:0003700">
    <property type="term" value="F:DNA-binding transcription factor activity"/>
    <property type="evidence" value="ECO:0007669"/>
    <property type="project" value="TreeGrafter"/>
</dbReference>
<dbReference type="SMART" id="SM00354">
    <property type="entry name" value="HTH_LACI"/>
    <property type="match status" value="1"/>
</dbReference>
<dbReference type="Pfam" id="PF13377">
    <property type="entry name" value="Peripla_BP_3"/>
    <property type="match status" value="1"/>
</dbReference>
<evidence type="ECO:0000313" key="5">
    <source>
        <dbReference type="EMBL" id="HBP28189.1"/>
    </source>
</evidence>
<evidence type="ECO:0000256" key="3">
    <source>
        <dbReference type="ARBA" id="ARBA00023163"/>
    </source>
</evidence>
<dbReference type="Gene3D" id="1.10.260.40">
    <property type="entry name" value="lambda repressor-like DNA-binding domains"/>
    <property type="match status" value="1"/>
</dbReference>
<dbReference type="InterPro" id="IPR000843">
    <property type="entry name" value="HTH_LacI"/>
</dbReference>
<accession>A0A356LBJ6</accession>
<keyword evidence="1" id="KW-0805">Transcription regulation</keyword>
<keyword evidence="3" id="KW-0804">Transcription</keyword>
<evidence type="ECO:0000313" key="6">
    <source>
        <dbReference type="Proteomes" id="UP000264036"/>
    </source>
</evidence>
<evidence type="ECO:0000256" key="1">
    <source>
        <dbReference type="ARBA" id="ARBA00023015"/>
    </source>
</evidence>
<dbReference type="Proteomes" id="UP000264036">
    <property type="component" value="Unassembled WGS sequence"/>
</dbReference>
<dbReference type="EMBL" id="DOEK01000004">
    <property type="protein sequence ID" value="HBP28189.1"/>
    <property type="molecule type" value="Genomic_DNA"/>
</dbReference>
<keyword evidence="2" id="KW-0238">DNA-binding</keyword>
<dbReference type="GO" id="GO:0000976">
    <property type="term" value="F:transcription cis-regulatory region binding"/>
    <property type="evidence" value="ECO:0007669"/>
    <property type="project" value="TreeGrafter"/>
</dbReference>
<feature type="domain" description="HTH lacI-type" evidence="4">
    <location>
        <begin position="5"/>
        <end position="59"/>
    </location>
</feature>
<dbReference type="SUPFAM" id="SSF47413">
    <property type="entry name" value="lambda repressor-like DNA-binding domains"/>
    <property type="match status" value="1"/>
</dbReference>
<sequence>MKKNLTSQDIALLAGVSQSTVSRVIRNHPSIKTKTREHVLQVIREHGYMPNAAARQMKTNRSGTIAVVVANLTNPLYPSLLHLLVNQLASHGLKTTIWETSTELDDATASAIAESDVDGVIFATAVASSRLQHQIIAHRKPVVFLNRNLSGRPYDAVISDNYNGGQIAAEYFVKGKRRHIGLLTGFSEASTILDREKGFMEKLKHATRPIRLIHPPSQFTVFTYENGYQAMQALLGLAPDVDAVFCTNDIIAIGALDGARACGKRVPEDLWVMGYDDIPMAGWEAIGLTTIRQPLPSMAALVVDRLLLRIENPELKPETVRLSNELVIRETTSKNGQ</sequence>
<dbReference type="InterPro" id="IPR010982">
    <property type="entry name" value="Lambda_DNA-bd_dom_sf"/>
</dbReference>
<dbReference type="CDD" id="cd01392">
    <property type="entry name" value="HTH_LacI"/>
    <property type="match status" value="1"/>
</dbReference>
<evidence type="ECO:0000259" key="4">
    <source>
        <dbReference type="PROSITE" id="PS50932"/>
    </source>
</evidence>
<dbReference type="PANTHER" id="PTHR30146">
    <property type="entry name" value="LACI-RELATED TRANSCRIPTIONAL REPRESSOR"/>
    <property type="match status" value="1"/>
</dbReference>
<dbReference type="InterPro" id="IPR028082">
    <property type="entry name" value="Peripla_BP_I"/>
</dbReference>
<dbReference type="CDD" id="cd06278">
    <property type="entry name" value="PBP1_LacI-like"/>
    <property type="match status" value="1"/>
</dbReference>
<dbReference type="InterPro" id="IPR046335">
    <property type="entry name" value="LacI/GalR-like_sensor"/>
</dbReference>
<proteinExistence type="predicted"/>
<protein>
    <submittedName>
        <fullName evidence="5">LacI family transcriptional regulator</fullName>
    </submittedName>
</protein>
<evidence type="ECO:0000256" key="2">
    <source>
        <dbReference type="ARBA" id="ARBA00023125"/>
    </source>
</evidence>
<dbReference type="AlphaFoldDB" id="A0A356LBJ6"/>